<keyword evidence="4 6" id="KW-1133">Transmembrane helix</keyword>
<dbReference type="InterPro" id="IPR000326">
    <property type="entry name" value="PAP2/HPO"/>
</dbReference>
<dbReference type="GeneID" id="70234321"/>
<dbReference type="GO" id="GO:0016020">
    <property type="term" value="C:membrane"/>
    <property type="evidence" value="ECO:0007669"/>
    <property type="project" value="UniProtKB-SubCell"/>
</dbReference>
<dbReference type="GO" id="GO:0006644">
    <property type="term" value="P:phospholipid metabolic process"/>
    <property type="evidence" value="ECO:0007669"/>
    <property type="project" value="InterPro"/>
</dbReference>
<evidence type="ECO:0000256" key="1">
    <source>
        <dbReference type="ARBA" id="ARBA00004141"/>
    </source>
</evidence>
<evidence type="ECO:0000313" key="9">
    <source>
        <dbReference type="Proteomes" id="UP000769157"/>
    </source>
</evidence>
<comment type="subcellular location">
    <subcellularLocation>
        <location evidence="1">Membrane</location>
        <topology evidence="1">Multi-pass membrane protein</topology>
    </subcellularLocation>
</comment>
<keyword evidence="3 6" id="KW-0812">Transmembrane</keyword>
<organism evidence="8 9">
    <name type="scientific">Ogataea philodendri</name>
    <dbReference type="NCBI Taxonomy" id="1378263"/>
    <lineage>
        <taxon>Eukaryota</taxon>
        <taxon>Fungi</taxon>
        <taxon>Dikarya</taxon>
        <taxon>Ascomycota</taxon>
        <taxon>Saccharomycotina</taxon>
        <taxon>Pichiomycetes</taxon>
        <taxon>Pichiales</taxon>
        <taxon>Pichiaceae</taxon>
        <taxon>Ogataea</taxon>
    </lineage>
</organism>
<dbReference type="Proteomes" id="UP000769157">
    <property type="component" value="Unassembled WGS sequence"/>
</dbReference>
<evidence type="ECO:0000256" key="2">
    <source>
        <dbReference type="ARBA" id="ARBA00008816"/>
    </source>
</evidence>
<feature type="domain" description="Phosphatidic acid phosphatase type 2/haloperoxidase" evidence="7">
    <location>
        <begin position="101"/>
        <end position="245"/>
    </location>
</feature>
<proteinExistence type="inferred from homology"/>
<dbReference type="RefSeq" id="XP_046063014.1">
    <property type="nucleotide sequence ID" value="XM_046203215.1"/>
</dbReference>
<dbReference type="Pfam" id="PF01569">
    <property type="entry name" value="PAP2"/>
    <property type="match status" value="1"/>
</dbReference>
<evidence type="ECO:0000256" key="5">
    <source>
        <dbReference type="ARBA" id="ARBA00023136"/>
    </source>
</evidence>
<evidence type="ECO:0000313" key="8">
    <source>
        <dbReference type="EMBL" id="KAH3668600.1"/>
    </source>
</evidence>
<keyword evidence="9" id="KW-1185">Reference proteome</keyword>
<feature type="transmembrane region" description="Helical" evidence="6">
    <location>
        <begin position="91"/>
        <end position="113"/>
    </location>
</feature>
<protein>
    <recommendedName>
        <fullName evidence="7">Phosphatidic acid phosphatase type 2/haloperoxidase domain-containing protein</fullName>
    </recommendedName>
</protein>
<evidence type="ECO:0000256" key="6">
    <source>
        <dbReference type="SAM" id="Phobius"/>
    </source>
</evidence>
<accession>A0A9P8T7W9</accession>
<evidence type="ECO:0000259" key="7">
    <source>
        <dbReference type="SMART" id="SM00014"/>
    </source>
</evidence>
<reference evidence="8" key="1">
    <citation type="journal article" date="2021" name="Open Biol.">
        <title>Shared evolutionary footprints suggest mitochondrial oxidative damage underlies multiple complex I losses in fungi.</title>
        <authorList>
            <person name="Schikora-Tamarit M.A."/>
            <person name="Marcet-Houben M."/>
            <person name="Nosek J."/>
            <person name="Gabaldon T."/>
        </authorList>
    </citation>
    <scope>NUCLEOTIDE SEQUENCE</scope>
    <source>
        <strain evidence="8">CBS6075</strain>
    </source>
</reference>
<dbReference type="GO" id="GO:0046839">
    <property type="term" value="P:phospholipid dephosphorylation"/>
    <property type="evidence" value="ECO:0007669"/>
    <property type="project" value="TreeGrafter"/>
</dbReference>
<evidence type="ECO:0000256" key="3">
    <source>
        <dbReference type="ARBA" id="ARBA00022692"/>
    </source>
</evidence>
<dbReference type="PANTHER" id="PTHR10165:SF35">
    <property type="entry name" value="RE23632P"/>
    <property type="match status" value="1"/>
</dbReference>
<keyword evidence="5 6" id="KW-0472">Membrane</keyword>
<dbReference type="SUPFAM" id="SSF48317">
    <property type="entry name" value="Acid phosphatase/Vanadium-dependent haloperoxidase"/>
    <property type="match status" value="1"/>
</dbReference>
<dbReference type="Gene3D" id="1.20.144.10">
    <property type="entry name" value="Phosphatidic acid phosphatase type 2/haloperoxidase"/>
    <property type="match status" value="1"/>
</dbReference>
<dbReference type="InterPro" id="IPR036938">
    <property type="entry name" value="PAP2/HPO_sf"/>
</dbReference>
<comment type="similarity">
    <text evidence="2">Belongs to the PA-phosphatase related phosphoesterase family.</text>
</comment>
<feature type="transmembrane region" description="Helical" evidence="6">
    <location>
        <begin position="61"/>
        <end position="79"/>
    </location>
</feature>
<dbReference type="OrthoDB" id="10030083at2759"/>
<dbReference type="AlphaFoldDB" id="A0A9P8T7W9"/>
<dbReference type="InterPro" id="IPR043216">
    <property type="entry name" value="PAP-like"/>
</dbReference>
<dbReference type="EMBL" id="JAEUBE010000158">
    <property type="protein sequence ID" value="KAH3668600.1"/>
    <property type="molecule type" value="Genomic_DNA"/>
</dbReference>
<name>A0A9P8T7W9_9ASCO</name>
<comment type="caution">
    <text evidence="8">The sequence shown here is derived from an EMBL/GenBank/DDBJ whole genome shotgun (WGS) entry which is preliminary data.</text>
</comment>
<reference evidence="8" key="2">
    <citation type="submission" date="2021-01" db="EMBL/GenBank/DDBJ databases">
        <authorList>
            <person name="Schikora-Tamarit M.A."/>
        </authorList>
    </citation>
    <scope>NUCLEOTIDE SEQUENCE</scope>
    <source>
        <strain evidence="8">CBS6075</strain>
    </source>
</reference>
<dbReference type="SMART" id="SM00014">
    <property type="entry name" value="acidPPc"/>
    <property type="match status" value="1"/>
</dbReference>
<sequence length="278" mass="31678">MSTAVFPIFRHQISLWLVPSVFSIVSIFMEVAWTPFHRQFHSQDMRISYPFTPDSIPDSTMGFYVMLCPWMLILLDIVIRNKRNIRGQFRSVFNLGNTALLGLSISLTLTLFLTEVLKLKVGRLRPDFLSRCGLPEELQQTPGLYTIEFCTAPYGKRILEDAFKSWPSGHSSMTWSGLSYTTLWFAGQYKLFLGKPGFRITKFALLAPLLLALHICISRSQDYKHDFIDISCGSVLGFSISWWTYKQFFPPLNSEECDVPLLELGPPQQSSSVSVLPV</sequence>
<dbReference type="PANTHER" id="PTHR10165">
    <property type="entry name" value="LIPID PHOSPHATE PHOSPHATASE"/>
    <property type="match status" value="1"/>
</dbReference>
<dbReference type="GO" id="GO:0008195">
    <property type="term" value="F:phosphatidate phosphatase activity"/>
    <property type="evidence" value="ECO:0007669"/>
    <property type="project" value="TreeGrafter"/>
</dbReference>
<evidence type="ECO:0000256" key="4">
    <source>
        <dbReference type="ARBA" id="ARBA00022989"/>
    </source>
</evidence>
<gene>
    <name evidence="8" type="ORF">OGAPHI_002354</name>
</gene>
<feature type="transmembrane region" description="Helical" evidence="6">
    <location>
        <begin position="12"/>
        <end position="33"/>
    </location>
</feature>